<keyword evidence="2" id="KW-1185">Reference proteome</keyword>
<name>A0ABU1AFW8_9BACT</name>
<protein>
    <recommendedName>
        <fullName evidence="3">DNA-binding protein</fullName>
    </recommendedName>
</protein>
<dbReference type="Proteomes" id="UP001243717">
    <property type="component" value="Unassembled WGS sequence"/>
</dbReference>
<comment type="caution">
    <text evidence="1">The sequence shown here is derived from an EMBL/GenBank/DDBJ whole genome shotgun (WGS) entry which is preliminary data.</text>
</comment>
<organism evidence="1 2">
    <name type="scientific">Thalassobacterium sedimentorum</name>
    <dbReference type="NCBI Taxonomy" id="3041258"/>
    <lineage>
        <taxon>Bacteria</taxon>
        <taxon>Pseudomonadati</taxon>
        <taxon>Verrucomicrobiota</taxon>
        <taxon>Opitutia</taxon>
        <taxon>Puniceicoccales</taxon>
        <taxon>Coraliomargaritaceae</taxon>
        <taxon>Thalassobacterium</taxon>
    </lineage>
</organism>
<sequence>MAMVKHILENSDDFNDAKYVDAEGLLVALFAEESRPSLRWVRKMQKQRVIPFLKAGGLVRFDIAEVRASLRRNNMIEPTDDI</sequence>
<evidence type="ECO:0008006" key="3">
    <source>
        <dbReference type="Google" id="ProtNLM"/>
    </source>
</evidence>
<reference evidence="1 2" key="1">
    <citation type="submission" date="2023-04" db="EMBL/GenBank/DDBJ databases">
        <title>A novel bacteria isolated from coastal sediment.</title>
        <authorList>
            <person name="Liu X.-J."/>
            <person name="Du Z.-J."/>
        </authorList>
    </citation>
    <scope>NUCLEOTIDE SEQUENCE [LARGE SCALE GENOMIC DNA]</scope>
    <source>
        <strain evidence="1 2">SDUM461004</strain>
    </source>
</reference>
<evidence type="ECO:0000313" key="2">
    <source>
        <dbReference type="Proteomes" id="UP001243717"/>
    </source>
</evidence>
<gene>
    <name evidence="1" type="ORF">QEH59_04470</name>
</gene>
<dbReference type="RefSeq" id="WP_308984146.1">
    <property type="nucleotide sequence ID" value="NZ_JARXIC010000005.1"/>
</dbReference>
<accession>A0ABU1AFW8</accession>
<evidence type="ECO:0000313" key="1">
    <source>
        <dbReference type="EMBL" id="MDQ8193663.1"/>
    </source>
</evidence>
<dbReference type="EMBL" id="JARXIC010000005">
    <property type="protein sequence ID" value="MDQ8193663.1"/>
    <property type="molecule type" value="Genomic_DNA"/>
</dbReference>
<proteinExistence type="predicted"/>